<comment type="caution">
    <text evidence="2">The sequence shown here is derived from an EMBL/GenBank/DDBJ whole genome shotgun (WGS) entry which is preliminary data.</text>
</comment>
<feature type="region of interest" description="Disordered" evidence="1">
    <location>
        <begin position="204"/>
        <end position="225"/>
    </location>
</feature>
<dbReference type="Proteomes" id="UP001172684">
    <property type="component" value="Unassembled WGS sequence"/>
</dbReference>
<protein>
    <recommendedName>
        <fullName evidence="4">Major facilitator superfamily (MFS) profile domain-containing protein</fullName>
    </recommendedName>
</protein>
<evidence type="ECO:0008006" key="4">
    <source>
        <dbReference type="Google" id="ProtNLM"/>
    </source>
</evidence>
<keyword evidence="3" id="KW-1185">Reference proteome</keyword>
<dbReference type="EMBL" id="JAPDRL010000012">
    <property type="protein sequence ID" value="KAJ9667581.1"/>
    <property type="molecule type" value="Genomic_DNA"/>
</dbReference>
<feature type="compositionally biased region" description="Basic and acidic residues" evidence="1">
    <location>
        <begin position="43"/>
        <end position="58"/>
    </location>
</feature>
<gene>
    <name evidence="2" type="ORF">H2201_002450</name>
</gene>
<evidence type="ECO:0000313" key="3">
    <source>
        <dbReference type="Proteomes" id="UP001172684"/>
    </source>
</evidence>
<sequence>MASAPVPRFLLPRPYLPLLRHQRALRRQPALLIASRNASSKSSRNDKPIVLEKPDKFRPPSHGARLPPRKQPQYTYGASLTDEQIAAQKAKQYPHMMPPEGSFTHWILTNRMLHTWISLSVLFSLALFTMLTNFTNSTPYADLLPPRDMLLKHPIQYLTQFKEVYKMHTAYITAETQERRRRKVEDVQKRAEYRKAHGLESEQGLGGWTAKKEGEEMGPALAEERDTYTDFEGKKRPVKKWLGIW</sequence>
<reference evidence="2" key="1">
    <citation type="submission" date="2022-10" db="EMBL/GenBank/DDBJ databases">
        <title>Culturing micro-colonial fungi from biological soil crusts in the Mojave desert and describing Neophaeococcomyces mojavensis, and introducing the new genera and species Taxawa tesnikishii.</title>
        <authorList>
            <person name="Kurbessoian T."/>
            <person name="Stajich J.E."/>
        </authorList>
    </citation>
    <scope>NUCLEOTIDE SEQUENCE</scope>
    <source>
        <strain evidence="2">TK_1</strain>
    </source>
</reference>
<evidence type="ECO:0000313" key="2">
    <source>
        <dbReference type="EMBL" id="KAJ9667581.1"/>
    </source>
</evidence>
<organism evidence="2 3">
    <name type="scientific">Coniosporium apollinis</name>
    <dbReference type="NCBI Taxonomy" id="61459"/>
    <lineage>
        <taxon>Eukaryota</taxon>
        <taxon>Fungi</taxon>
        <taxon>Dikarya</taxon>
        <taxon>Ascomycota</taxon>
        <taxon>Pezizomycotina</taxon>
        <taxon>Dothideomycetes</taxon>
        <taxon>Dothideomycetes incertae sedis</taxon>
        <taxon>Coniosporium</taxon>
    </lineage>
</organism>
<accession>A0ABQ9P2M3</accession>
<name>A0ABQ9P2M3_9PEZI</name>
<proteinExistence type="predicted"/>
<evidence type="ECO:0000256" key="1">
    <source>
        <dbReference type="SAM" id="MobiDB-lite"/>
    </source>
</evidence>
<feature type="region of interest" description="Disordered" evidence="1">
    <location>
        <begin position="36"/>
        <end position="73"/>
    </location>
</feature>